<sequence>MCFSPATQERPLRLPKTVSQSTRQGPVDFDDPVIPGLPDDVGKYCLALIPRCHLPVLGAVSKRWRAYVQSREFLTIRKEAGKLEEWLYVLTGDADGKGSHWEVLSSSSSRLGEGKMLLPPMPGPVKAGFGVVVLDGNLLVMAGHHSSDDGAKSVSSEAYQYDSRLNRWTALARMNVARFDFACAELNGAVYAVGGYGAGGESLSSAEVYEPAAGRWRLIESLRRPRWGPSPAASFTIGNSRSVDVYDSEKGAWGQIKQGCVMVTAHAALGGSCSAWSGRTSGGSRCSLRGQLVGVGARAGDRRRRRGGVPVRVLDGKLLLFSVEDAGYQTLVYDPAAAPGDEWRTSPLKALGDMPLHRHHQSLNAAVPPAPPPPKNISPSLYVGFSCVRLGCTLVFMGFLISLSRFGRRCWILFCSTWMYFTIYRYSDLSVCLSL</sequence>
<keyword evidence="7" id="KW-1185">Reference proteome</keyword>
<evidence type="ECO:0000256" key="1">
    <source>
        <dbReference type="ARBA" id="ARBA00022441"/>
    </source>
</evidence>
<accession>A0A7I8JFR7</accession>
<evidence type="ECO:0000256" key="3">
    <source>
        <dbReference type="SAM" id="MobiDB-lite"/>
    </source>
</evidence>
<keyword evidence="4" id="KW-0472">Membrane</keyword>
<dbReference type="PANTHER" id="PTHR46344">
    <property type="entry name" value="OS02G0202900 PROTEIN"/>
    <property type="match status" value="1"/>
</dbReference>
<dbReference type="Pfam" id="PF01344">
    <property type="entry name" value="Kelch_1"/>
    <property type="match status" value="2"/>
</dbReference>
<evidence type="ECO:0000259" key="5">
    <source>
        <dbReference type="Pfam" id="PF00646"/>
    </source>
</evidence>
<feature type="domain" description="F-box" evidence="5">
    <location>
        <begin position="35"/>
        <end position="74"/>
    </location>
</feature>
<keyword evidence="1" id="KW-0880">Kelch repeat</keyword>
<keyword evidence="2" id="KW-0677">Repeat</keyword>
<proteinExistence type="predicted"/>
<evidence type="ECO:0000256" key="2">
    <source>
        <dbReference type="ARBA" id="ARBA00022737"/>
    </source>
</evidence>
<keyword evidence="4" id="KW-0812">Transmembrane</keyword>
<dbReference type="Proteomes" id="UP001189122">
    <property type="component" value="Unassembled WGS sequence"/>
</dbReference>
<dbReference type="InterPro" id="IPR006652">
    <property type="entry name" value="Kelch_1"/>
</dbReference>
<keyword evidence="4" id="KW-1133">Transmembrane helix</keyword>
<dbReference type="InterPro" id="IPR001810">
    <property type="entry name" value="F-box_dom"/>
</dbReference>
<dbReference type="Gene3D" id="2.120.10.80">
    <property type="entry name" value="Kelch-type beta propeller"/>
    <property type="match status" value="1"/>
</dbReference>
<dbReference type="InterPro" id="IPR015915">
    <property type="entry name" value="Kelch-typ_b-propeller"/>
</dbReference>
<dbReference type="SUPFAM" id="SSF117281">
    <property type="entry name" value="Kelch motif"/>
    <property type="match status" value="1"/>
</dbReference>
<organism evidence="6">
    <name type="scientific">Spirodela intermedia</name>
    <name type="common">Intermediate duckweed</name>
    <dbReference type="NCBI Taxonomy" id="51605"/>
    <lineage>
        <taxon>Eukaryota</taxon>
        <taxon>Viridiplantae</taxon>
        <taxon>Streptophyta</taxon>
        <taxon>Embryophyta</taxon>
        <taxon>Tracheophyta</taxon>
        <taxon>Spermatophyta</taxon>
        <taxon>Magnoliopsida</taxon>
        <taxon>Liliopsida</taxon>
        <taxon>Araceae</taxon>
        <taxon>Lemnoideae</taxon>
        <taxon>Spirodela</taxon>
    </lineage>
</organism>
<feature type="region of interest" description="Disordered" evidence="3">
    <location>
        <begin position="1"/>
        <end position="31"/>
    </location>
</feature>
<dbReference type="EMBL" id="CACRZD030000011">
    <property type="protein sequence ID" value="CAA6668363.1"/>
    <property type="molecule type" value="Genomic_DNA"/>
</dbReference>
<dbReference type="CDD" id="cd22152">
    <property type="entry name" value="F-box_AtAFR-like"/>
    <property type="match status" value="1"/>
</dbReference>
<reference evidence="6 7" key="1">
    <citation type="submission" date="2019-12" db="EMBL/GenBank/DDBJ databases">
        <authorList>
            <person name="Scholz U."/>
            <person name="Mascher M."/>
            <person name="Fiebig A."/>
        </authorList>
    </citation>
    <scope>NUCLEOTIDE SEQUENCE</scope>
</reference>
<dbReference type="SMART" id="SM00612">
    <property type="entry name" value="Kelch"/>
    <property type="match status" value="2"/>
</dbReference>
<dbReference type="PANTHER" id="PTHR46344:SF1">
    <property type="entry name" value="OS02G0504900 PROTEIN"/>
    <property type="match status" value="1"/>
</dbReference>
<feature type="transmembrane region" description="Helical" evidence="4">
    <location>
        <begin position="410"/>
        <end position="427"/>
    </location>
</feature>
<feature type="transmembrane region" description="Helical" evidence="4">
    <location>
        <begin position="381"/>
        <end position="403"/>
    </location>
</feature>
<dbReference type="EMBL" id="LR743598">
    <property type="protein sequence ID" value="CAA2629117.1"/>
    <property type="molecule type" value="Genomic_DNA"/>
</dbReference>
<evidence type="ECO:0000256" key="4">
    <source>
        <dbReference type="SAM" id="Phobius"/>
    </source>
</evidence>
<protein>
    <recommendedName>
        <fullName evidence="5">F-box domain-containing protein</fullName>
    </recommendedName>
</protein>
<dbReference type="Pfam" id="PF00646">
    <property type="entry name" value="F-box"/>
    <property type="match status" value="1"/>
</dbReference>
<gene>
    <name evidence="6" type="ORF">SI7747_11014757</name>
</gene>
<evidence type="ECO:0000313" key="7">
    <source>
        <dbReference type="Proteomes" id="UP001189122"/>
    </source>
</evidence>
<dbReference type="AlphaFoldDB" id="A0A7I8JFR7"/>
<evidence type="ECO:0000313" key="6">
    <source>
        <dbReference type="EMBL" id="CAA2629117.1"/>
    </source>
</evidence>
<name>A0A7I8JFR7_SPIIN</name>